<keyword evidence="4" id="KW-1185">Reference proteome</keyword>
<dbReference type="Gene3D" id="2.40.128.520">
    <property type="match status" value="1"/>
</dbReference>
<feature type="domain" description="DUF2147" evidence="2">
    <location>
        <begin position="26"/>
        <end position="128"/>
    </location>
</feature>
<keyword evidence="1" id="KW-0732">Signal</keyword>
<evidence type="ECO:0000259" key="2">
    <source>
        <dbReference type="Pfam" id="PF09917"/>
    </source>
</evidence>
<name>A0ABY6DGN8_9RHOB</name>
<feature type="signal peptide" evidence="1">
    <location>
        <begin position="1"/>
        <end position="20"/>
    </location>
</feature>
<proteinExistence type="predicted"/>
<protein>
    <submittedName>
        <fullName evidence="3">DUF2147 domain-containing protein</fullName>
    </submittedName>
</protein>
<dbReference type="PANTHER" id="PTHR36919:SF2">
    <property type="entry name" value="BLL6627 PROTEIN"/>
    <property type="match status" value="1"/>
</dbReference>
<reference evidence="3" key="1">
    <citation type="submission" date="2022-10" db="EMBL/GenBank/DDBJ databases">
        <title>Roseovarius pelagicus sp. nov., isolated from Arctic seawater.</title>
        <authorList>
            <person name="Hong Y.W."/>
            <person name="Hwang C.Y."/>
        </authorList>
    </citation>
    <scope>NUCLEOTIDE SEQUENCE</scope>
    <source>
        <strain evidence="3">HL-MP18</strain>
    </source>
</reference>
<dbReference type="EMBL" id="CP106738">
    <property type="protein sequence ID" value="UXX84118.1"/>
    <property type="molecule type" value="Genomic_DNA"/>
</dbReference>
<organism evidence="3 4">
    <name type="scientific">Roseovarius pelagicus</name>
    <dbReference type="NCBI Taxonomy" id="2980108"/>
    <lineage>
        <taxon>Bacteria</taxon>
        <taxon>Pseudomonadati</taxon>
        <taxon>Pseudomonadota</taxon>
        <taxon>Alphaproteobacteria</taxon>
        <taxon>Rhodobacterales</taxon>
        <taxon>Roseobacteraceae</taxon>
        <taxon>Roseovarius</taxon>
    </lineage>
</organism>
<gene>
    <name evidence="3" type="ORF">N7U68_05560</name>
</gene>
<evidence type="ECO:0000256" key="1">
    <source>
        <dbReference type="SAM" id="SignalP"/>
    </source>
</evidence>
<sequence>MKTTLFSLIAVVVLAAPAFAKDPVEGVWQAPPDAKGQIGHIEIKPCGAMMCGTIIKAYAPNGQEVVTPNVGKRLFWDMSVQGGGNYGDGRVYVPAHRKEYDAKMKLSGNNLKVKGCVGPVCQGQIWKRVK</sequence>
<dbReference type="Proteomes" id="UP001064087">
    <property type="component" value="Chromosome"/>
</dbReference>
<dbReference type="InterPro" id="IPR019223">
    <property type="entry name" value="DUF2147"/>
</dbReference>
<evidence type="ECO:0000313" key="3">
    <source>
        <dbReference type="EMBL" id="UXX84118.1"/>
    </source>
</evidence>
<evidence type="ECO:0000313" key="4">
    <source>
        <dbReference type="Proteomes" id="UP001064087"/>
    </source>
</evidence>
<dbReference type="RefSeq" id="WP_263048502.1">
    <property type="nucleotide sequence ID" value="NZ_CP106738.1"/>
</dbReference>
<feature type="chain" id="PRO_5046958625" evidence="1">
    <location>
        <begin position="21"/>
        <end position="130"/>
    </location>
</feature>
<dbReference type="PANTHER" id="PTHR36919">
    <property type="entry name" value="BLR1215 PROTEIN"/>
    <property type="match status" value="1"/>
</dbReference>
<accession>A0ABY6DGN8</accession>
<dbReference type="Pfam" id="PF09917">
    <property type="entry name" value="DUF2147"/>
    <property type="match status" value="1"/>
</dbReference>